<keyword evidence="1" id="KW-0808">Transferase</keyword>
<evidence type="ECO:0000256" key="2">
    <source>
        <dbReference type="ARBA" id="ARBA00022741"/>
    </source>
</evidence>
<keyword evidence="3" id="KW-0418">Kinase</keyword>
<evidence type="ECO:0000259" key="5">
    <source>
        <dbReference type="Pfam" id="PF18085"/>
    </source>
</evidence>
<dbReference type="EMBL" id="JACCBB010000001">
    <property type="protein sequence ID" value="NYD22652.1"/>
    <property type="molecule type" value="Genomic_DNA"/>
</dbReference>
<dbReference type="Pfam" id="PF18085">
    <property type="entry name" value="Mak_N_cap"/>
    <property type="match status" value="1"/>
</dbReference>
<evidence type="ECO:0000256" key="3">
    <source>
        <dbReference type="ARBA" id="ARBA00022777"/>
    </source>
</evidence>
<dbReference type="InterPro" id="IPR040999">
    <property type="entry name" value="Mak_N_cap"/>
</dbReference>
<proteinExistence type="predicted"/>
<organism evidence="6 7">
    <name type="scientific">Kineococcus aurantiacus</name>
    <dbReference type="NCBI Taxonomy" id="37633"/>
    <lineage>
        <taxon>Bacteria</taxon>
        <taxon>Bacillati</taxon>
        <taxon>Actinomycetota</taxon>
        <taxon>Actinomycetes</taxon>
        <taxon>Kineosporiales</taxon>
        <taxon>Kineosporiaceae</taxon>
        <taxon>Kineococcus</taxon>
    </lineage>
</organism>
<keyword evidence="2" id="KW-0547">Nucleotide-binding</keyword>
<comment type="caution">
    <text evidence="6">The sequence shown here is derived from an EMBL/GenBank/DDBJ whole genome shotgun (WGS) entry which is preliminary data.</text>
</comment>
<evidence type="ECO:0000256" key="4">
    <source>
        <dbReference type="ARBA" id="ARBA00022840"/>
    </source>
</evidence>
<keyword evidence="4" id="KW-0067">ATP-binding</keyword>
<gene>
    <name evidence="6" type="ORF">BJ968_002192</name>
</gene>
<keyword evidence="7" id="KW-1185">Reference proteome</keyword>
<evidence type="ECO:0000313" key="7">
    <source>
        <dbReference type="Proteomes" id="UP000521922"/>
    </source>
</evidence>
<evidence type="ECO:0000256" key="1">
    <source>
        <dbReference type="ARBA" id="ARBA00022679"/>
    </source>
</evidence>
<name>A0A7Y9DL86_9ACTN</name>
<dbReference type="GO" id="GO:0005524">
    <property type="term" value="F:ATP binding"/>
    <property type="evidence" value="ECO:0007669"/>
    <property type="project" value="UniProtKB-KW"/>
</dbReference>
<dbReference type="Proteomes" id="UP000521922">
    <property type="component" value="Unassembled WGS sequence"/>
</dbReference>
<sequence length="205" mass="21554">MAVIHRAQLNPTKLEAIVAWLPSQPWSGFSAGDDAVVAGRFRFDDPAGEVGVETVLVRTGDRVLNVPLTYRGAPLEGAEPFLLTEMDHSVLGRRWVYDAAGDPVHADVVRRAIATGGHEADLLNAVEGRYEPGTKEGFAVGSGSDADSPTVTSVRVRTRGALTTVSTGHGDLVVLREVGTPAPEGRTLLGTWGGGQPQVLVVLVG</sequence>
<evidence type="ECO:0000313" key="6">
    <source>
        <dbReference type="EMBL" id="NYD22652.1"/>
    </source>
</evidence>
<feature type="domain" description="Maltokinase N-terminal cap" evidence="5">
    <location>
        <begin position="20"/>
        <end position="102"/>
    </location>
</feature>
<dbReference type="GO" id="GO:0016301">
    <property type="term" value="F:kinase activity"/>
    <property type="evidence" value="ECO:0007669"/>
    <property type="project" value="UniProtKB-KW"/>
</dbReference>
<accession>A0A7Y9DL86</accession>
<reference evidence="6 7" key="1">
    <citation type="submission" date="2020-07" db="EMBL/GenBank/DDBJ databases">
        <title>Sequencing the genomes of 1000 actinobacteria strains.</title>
        <authorList>
            <person name="Klenk H.-P."/>
        </authorList>
    </citation>
    <scope>NUCLEOTIDE SEQUENCE [LARGE SCALE GENOMIC DNA]</scope>
    <source>
        <strain evidence="6 7">DSM 7487</strain>
    </source>
</reference>
<dbReference type="RefSeq" id="WP_179751792.1">
    <property type="nucleotide sequence ID" value="NZ_JACCBB010000001.1"/>
</dbReference>
<dbReference type="AlphaFoldDB" id="A0A7Y9DL86"/>
<protein>
    <recommendedName>
        <fullName evidence="5">Maltokinase N-terminal cap domain-containing protein</fullName>
    </recommendedName>
</protein>